<evidence type="ECO:0000256" key="1">
    <source>
        <dbReference type="ARBA" id="ARBA00006987"/>
    </source>
</evidence>
<dbReference type="InterPro" id="IPR042100">
    <property type="entry name" value="Bug_dom1"/>
</dbReference>
<comment type="similarity">
    <text evidence="1">Belongs to the UPF0065 (bug) family.</text>
</comment>
<dbReference type="AlphaFoldDB" id="A0A1R4I025"/>
<protein>
    <submittedName>
        <fullName evidence="3">Tricarboxylate transport protein TctC</fullName>
    </submittedName>
</protein>
<dbReference type="PANTHER" id="PTHR42928:SF5">
    <property type="entry name" value="BLR1237 PROTEIN"/>
    <property type="match status" value="1"/>
</dbReference>
<evidence type="ECO:0000313" key="4">
    <source>
        <dbReference type="Proteomes" id="UP000196331"/>
    </source>
</evidence>
<sequence length="319" mass="34361">MHLKTSRSLLILCTTSLVSSLALADYPERPIEMIVAYSAGGGTDVAARTLVPYLEKHLNADITVVNRPGAGGEVGFTALANAKPDGYTIGFINTPNVISIPIERDTRYEFSDFSLVANIIDDPAGFSVHPDSSFQTFEELVEYAKAHPGELTYGTSGVGGDDHLATLALERQADIEMNHVPFPGAADVRQALMGGHIDIGVINVSEIASAAKAGQVRTLAQGGEERWEEAPDVPTFKELGYDLVMGSARGIAAPAGVPDEIINKISEAAKAAIEEEEFQAAADQQSLPLSYLAPEDYRAMLEEQQERFQALWNESPWNE</sequence>
<dbReference type="Gene3D" id="3.40.190.10">
    <property type="entry name" value="Periplasmic binding protein-like II"/>
    <property type="match status" value="1"/>
</dbReference>
<gene>
    <name evidence="3" type="ORF">CZ787_09440</name>
</gene>
<dbReference type="OrthoDB" id="9780943at2"/>
<dbReference type="PIRSF" id="PIRSF017082">
    <property type="entry name" value="YflP"/>
    <property type="match status" value="1"/>
</dbReference>
<dbReference type="Pfam" id="PF03401">
    <property type="entry name" value="TctC"/>
    <property type="match status" value="1"/>
</dbReference>
<comment type="caution">
    <text evidence="3">The sequence shown here is derived from an EMBL/GenBank/DDBJ whole genome shotgun (WGS) entry which is preliminary data.</text>
</comment>
<organism evidence="3 4">
    <name type="scientific">Halomonas citrativorans</name>
    <dbReference type="NCBI Taxonomy" id="2742612"/>
    <lineage>
        <taxon>Bacteria</taxon>
        <taxon>Pseudomonadati</taxon>
        <taxon>Pseudomonadota</taxon>
        <taxon>Gammaproteobacteria</taxon>
        <taxon>Oceanospirillales</taxon>
        <taxon>Halomonadaceae</taxon>
        <taxon>Halomonas</taxon>
    </lineage>
</organism>
<feature type="chain" id="PRO_5012639182" evidence="2">
    <location>
        <begin position="25"/>
        <end position="319"/>
    </location>
</feature>
<proteinExistence type="inferred from homology"/>
<evidence type="ECO:0000256" key="2">
    <source>
        <dbReference type="SAM" id="SignalP"/>
    </source>
</evidence>
<feature type="signal peptide" evidence="2">
    <location>
        <begin position="1"/>
        <end position="24"/>
    </location>
</feature>
<dbReference type="Proteomes" id="UP000196331">
    <property type="component" value="Unassembled WGS sequence"/>
</dbReference>
<dbReference type="PANTHER" id="PTHR42928">
    <property type="entry name" value="TRICARBOXYLATE-BINDING PROTEIN"/>
    <property type="match status" value="1"/>
</dbReference>
<dbReference type="RefSeq" id="WP_087108444.1">
    <property type="nucleotide sequence ID" value="NZ_FUKM01000034.1"/>
</dbReference>
<evidence type="ECO:0000313" key="3">
    <source>
        <dbReference type="EMBL" id="SJN13066.1"/>
    </source>
</evidence>
<dbReference type="SUPFAM" id="SSF53850">
    <property type="entry name" value="Periplasmic binding protein-like II"/>
    <property type="match status" value="1"/>
</dbReference>
<dbReference type="InterPro" id="IPR005064">
    <property type="entry name" value="BUG"/>
</dbReference>
<name>A0A1R4I025_9GAMM</name>
<dbReference type="EMBL" id="FUKM01000034">
    <property type="protein sequence ID" value="SJN13066.1"/>
    <property type="molecule type" value="Genomic_DNA"/>
</dbReference>
<reference evidence="3 4" key="1">
    <citation type="submission" date="2017-02" db="EMBL/GenBank/DDBJ databases">
        <authorList>
            <person name="Dridi B."/>
        </authorList>
    </citation>
    <scope>NUCLEOTIDE SEQUENCE [LARGE SCALE GENOMIC DNA]</scope>
    <source>
        <strain evidence="3 4">JB380</strain>
    </source>
</reference>
<accession>A0A1R4I025</accession>
<dbReference type="CDD" id="cd07012">
    <property type="entry name" value="PBP2_Bug_TTT"/>
    <property type="match status" value="1"/>
</dbReference>
<dbReference type="Gene3D" id="3.40.190.150">
    <property type="entry name" value="Bordetella uptake gene, domain 1"/>
    <property type="match status" value="1"/>
</dbReference>
<keyword evidence="2" id="KW-0732">Signal</keyword>